<gene>
    <name evidence="5" type="ORF">CHIRRI_LOCUS3375</name>
</gene>
<dbReference type="InterPro" id="IPR050541">
    <property type="entry name" value="LRR_TM_domain-containing"/>
</dbReference>
<dbReference type="PANTHER" id="PTHR24369:SF210">
    <property type="entry name" value="CHAOPTIN-RELATED"/>
    <property type="match status" value="1"/>
</dbReference>
<accession>A0A9N9RLE9</accession>
<dbReference type="SUPFAM" id="SSF52058">
    <property type="entry name" value="L domain-like"/>
    <property type="match status" value="1"/>
</dbReference>
<evidence type="ECO:0000256" key="1">
    <source>
        <dbReference type="ARBA" id="ARBA00022614"/>
    </source>
</evidence>
<reference evidence="5" key="2">
    <citation type="submission" date="2022-10" db="EMBL/GenBank/DDBJ databases">
        <authorList>
            <consortium name="ENA_rothamsted_submissions"/>
            <consortium name="culmorum"/>
            <person name="King R."/>
        </authorList>
    </citation>
    <scope>NUCLEOTIDE SEQUENCE</scope>
</reference>
<dbReference type="GO" id="GO:0005886">
    <property type="term" value="C:plasma membrane"/>
    <property type="evidence" value="ECO:0007669"/>
    <property type="project" value="TreeGrafter"/>
</dbReference>
<dbReference type="InterPro" id="IPR001611">
    <property type="entry name" value="Leu-rich_rpt"/>
</dbReference>
<keyword evidence="3" id="KW-0677">Repeat</keyword>
<dbReference type="PANTHER" id="PTHR24369">
    <property type="entry name" value="ANTIGEN BSP, PUTATIVE-RELATED"/>
    <property type="match status" value="1"/>
</dbReference>
<evidence type="ECO:0000256" key="4">
    <source>
        <dbReference type="SAM" id="SignalP"/>
    </source>
</evidence>
<sequence>MWKNLLFYLSMILLASLADSAEIGCEWFGESCSPTSISPITQPNEAIIVIGKPSNYVNTATRYLHLDHLNPSLSYIPTRLFTIFQGVTTFTTKSSSSKLTLVTNAFANCNSLNKLSIYGIETVDKNAFKGLTNLVELIMSYNQISCLPPELFMTVPNIKFIYFYGNRISALDSSLFRNLPKLIAINFMENSLTFLPSLDLTGTAQYERLIISVSDNPIRAFKPDVCNFFDSRPANFDDILVVININCFKYNTAKEPVIQRSNCRTALITKDLKNCYANWTSAMDAPVKLFFLSMILIASLSNSAELTCEWNGETCTISSITPVTQPNEAITIAGKLANYINSATIDLNFYKPGLNLNYFPTKVLYTFPFVNTFVMSSASPKTILETNSIVNCNFMNILLFVVMNISNIPEGFAQACTNINNLQFFSAGIDTIHKNAFKGLVNVTTLLMQKNRITCLPPDLFQTIPNVELVDLQHNRIAAIDSGLFRNLPKVRYINLNNNSISVLPTLDFTSSCKAHPFSAFAIILSANPIYAIKPDFCNTFNARLNEVYEQIFYVPDTKCLTEVLFQLDFVNEFPGPIRTRKLPMTLHKVIALKYIQKQAVKCLAGRIGKALGSNLIYRLLNVRDQAIIGHFGQRWIKETDQELEV</sequence>
<evidence type="ECO:0000256" key="2">
    <source>
        <dbReference type="ARBA" id="ARBA00022729"/>
    </source>
</evidence>
<reference evidence="5" key="1">
    <citation type="submission" date="2022-01" db="EMBL/GenBank/DDBJ databases">
        <authorList>
            <person name="King R."/>
        </authorList>
    </citation>
    <scope>NUCLEOTIDE SEQUENCE</scope>
</reference>
<name>A0A9N9RLE9_9DIPT</name>
<proteinExistence type="predicted"/>
<feature type="chain" id="PRO_5040289677" evidence="4">
    <location>
        <begin position="21"/>
        <end position="646"/>
    </location>
</feature>
<protein>
    <submittedName>
        <fullName evidence="5">Uncharacterized protein</fullName>
    </submittedName>
</protein>
<organism evidence="5 6">
    <name type="scientific">Chironomus riparius</name>
    <dbReference type="NCBI Taxonomy" id="315576"/>
    <lineage>
        <taxon>Eukaryota</taxon>
        <taxon>Metazoa</taxon>
        <taxon>Ecdysozoa</taxon>
        <taxon>Arthropoda</taxon>
        <taxon>Hexapoda</taxon>
        <taxon>Insecta</taxon>
        <taxon>Pterygota</taxon>
        <taxon>Neoptera</taxon>
        <taxon>Endopterygota</taxon>
        <taxon>Diptera</taxon>
        <taxon>Nematocera</taxon>
        <taxon>Chironomoidea</taxon>
        <taxon>Chironomidae</taxon>
        <taxon>Chironominae</taxon>
        <taxon>Chironomus</taxon>
    </lineage>
</organism>
<evidence type="ECO:0000313" key="6">
    <source>
        <dbReference type="Proteomes" id="UP001153620"/>
    </source>
</evidence>
<dbReference type="SMART" id="SM00369">
    <property type="entry name" value="LRR_TYP"/>
    <property type="match status" value="6"/>
</dbReference>
<dbReference type="PROSITE" id="PS51450">
    <property type="entry name" value="LRR"/>
    <property type="match status" value="1"/>
</dbReference>
<keyword evidence="6" id="KW-1185">Reference proteome</keyword>
<dbReference type="InterPro" id="IPR003591">
    <property type="entry name" value="Leu-rich_rpt_typical-subtyp"/>
</dbReference>
<evidence type="ECO:0000313" key="5">
    <source>
        <dbReference type="EMBL" id="CAG9800432.1"/>
    </source>
</evidence>
<dbReference type="InterPro" id="IPR032675">
    <property type="entry name" value="LRR_dom_sf"/>
</dbReference>
<keyword evidence="2 4" id="KW-0732">Signal</keyword>
<feature type="signal peptide" evidence="4">
    <location>
        <begin position="1"/>
        <end position="20"/>
    </location>
</feature>
<evidence type="ECO:0000256" key="3">
    <source>
        <dbReference type="ARBA" id="ARBA00022737"/>
    </source>
</evidence>
<dbReference type="AlphaFoldDB" id="A0A9N9RLE9"/>
<dbReference type="Proteomes" id="UP001153620">
    <property type="component" value="Chromosome 1"/>
</dbReference>
<dbReference type="OrthoDB" id="694479at2759"/>
<dbReference type="Gene3D" id="3.80.10.10">
    <property type="entry name" value="Ribonuclease Inhibitor"/>
    <property type="match status" value="2"/>
</dbReference>
<dbReference type="EMBL" id="OU895877">
    <property type="protein sequence ID" value="CAG9800432.1"/>
    <property type="molecule type" value="Genomic_DNA"/>
</dbReference>
<keyword evidence="1" id="KW-0433">Leucine-rich repeat</keyword>
<dbReference type="Pfam" id="PF13855">
    <property type="entry name" value="LRR_8"/>
    <property type="match status" value="2"/>
</dbReference>